<dbReference type="AlphaFoldDB" id="A0A6J4Q6B8"/>
<evidence type="ECO:0000256" key="1">
    <source>
        <dbReference type="ARBA" id="ARBA00022857"/>
    </source>
</evidence>
<accession>A0A6J4Q6B8</accession>
<organism evidence="4">
    <name type="scientific">uncultured Rubrobacteraceae bacterium</name>
    <dbReference type="NCBI Taxonomy" id="349277"/>
    <lineage>
        <taxon>Bacteria</taxon>
        <taxon>Bacillati</taxon>
        <taxon>Actinomycetota</taxon>
        <taxon>Rubrobacteria</taxon>
        <taxon>Rubrobacterales</taxon>
        <taxon>Rubrobacteraceae</taxon>
        <taxon>environmental samples</taxon>
    </lineage>
</organism>
<keyword evidence="1" id="KW-0521">NADP</keyword>
<keyword evidence="2 4" id="KW-0560">Oxidoreductase</keyword>
<dbReference type="GO" id="GO:0005829">
    <property type="term" value="C:cytosol"/>
    <property type="evidence" value="ECO:0007669"/>
    <property type="project" value="TreeGrafter"/>
</dbReference>
<dbReference type="EMBL" id="CADCVA010000276">
    <property type="protein sequence ID" value="CAA9429121.1"/>
    <property type="molecule type" value="Genomic_DNA"/>
</dbReference>
<name>A0A6J4Q6B8_9ACTN</name>
<gene>
    <name evidence="4" type="ORF">AVDCRST_MAG82-1975</name>
</gene>
<proteinExistence type="predicted"/>
<dbReference type="GO" id="GO:0003960">
    <property type="term" value="F:quinone reductase (NADPH) activity"/>
    <property type="evidence" value="ECO:0007669"/>
    <property type="project" value="UniProtKB-EC"/>
</dbReference>
<dbReference type="SUPFAM" id="SSF50129">
    <property type="entry name" value="GroES-like"/>
    <property type="match status" value="1"/>
</dbReference>
<dbReference type="PANTHER" id="PTHR48106">
    <property type="entry name" value="QUINONE OXIDOREDUCTASE PIG3-RELATED"/>
    <property type="match status" value="1"/>
</dbReference>
<protein>
    <submittedName>
        <fullName evidence="4">Quinone oxidoreductase</fullName>
        <ecNumber evidence="4">1.6.5.5</ecNumber>
    </submittedName>
</protein>
<dbReference type="GO" id="GO:0070402">
    <property type="term" value="F:NADPH binding"/>
    <property type="evidence" value="ECO:0007669"/>
    <property type="project" value="TreeGrafter"/>
</dbReference>
<dbReference type="PANTHER" id="PTHR48106:SF13">
    <property type="entry name" value="QUINONE OXIDOREDUCTASE-RELATED"/>
    <property type="match status" value="1"/>
</dbReference>
<dbReference type="Pfam" id="PF08240">
    <property type="entry name" value="ADH_N"/>
    <property type="match status" value="1"/>
</dbReference>
<sequence length="191" mass="20558">MATSPSSIALDERDHGKILHADVGSFMLEQSADYRRPRANQRPATEDGEKWMKAIRIHEPGGPEVLRLENIETPEPDEGQVLIKIELAGVNYADTGMRRGMRFGPHQAQMPLTPGFEAAGTVAVLGEGVEAPPEGTRVAAVLESGGYAEYAVADDDMVVEVPEEVDFHTASAALLVQGITVYGVLHDAARL</sequence>
<dbReference type="EC" id="1.6.5.5" evidence="4"/>
<reference evidence="4" key="1">
    <citation type="submission" date="2020-02" db="EMBL/GenBank/DDBJ databases">
        <authorList>
            <person name="Meier V. D."/>
        </authorList>
    </citation>
    <scope>NUCLEOTIDE SEQUENCE</scope>
    <source>
        <strain evidence="4">AVDCRST_MAG82</strain>
    </source>
</reference>
<evidence type="ECO:0000313" key="4">
    <source>
        <dbReference type="EMBL" id="CAA9429121.1"/>
    </source>
</evidence>
<dbReference type="GO" id="GO:0035925">
    <property type="term" value="F:mRNA 3'-UTR AU-rich region binding"/>
    <property type="evidence" value="ECO:0007669"/>
    <property type="project" value="TreeGrafter"/>
</dbReference>
<feature type="domain" description="Alcohol dehydrogenase-like N-terminal" evidence="3">
    <location>
        <begin position="78"/>
        <end position="163"/>
    </location>
</feature>
<dbReference type="InterPro" id="IPR013154">
    <property type="entry name" value="ADH-like_N"/>
</dbReference>
<evidence type="ECO:0000259" key="3">
    <source>
        <dbReference type="Pfam" id="PF08240"/>
    </source>
</evidence>
<dbReference type="Gene3D" id="3.90.180.10">
    <property type="entry name" value="Medium-chain alcohol dehydrogenases, catalytic domain"/>
    <property type="match status" value="1"/>
</dbReference>
<evidence type="ECO:0000256" key="2">
    <source>
        <dbReference type="ARBA" id="ARBA00023002"/>
    </source>
</evidence>
<dbReference type="InterPro" id="IPR011032">
    <property type="entry name" value="GroES-like_sf"/>
</dbReference>